<dbReference type="STRING" id="230819.A0A5C3KMC5"/>
<protein>
    <submittedName>
        <fullName evidence="1">Uncharacterized protein</fullName>
    </submittedName>
</protein>
<proteinExistence type="predicted"/>
<dbReference type="Proteomes" id="UP000307440">
    <property type="component" value="Unassembled WGS sequence"/>
</dbReference>
<evidence type="ECO:0000313" key="1">
    <source>
        <dbReference type="EMBL" id="TFK21454.1"/>
    </source>
</evidence>
<keyword evidence="2" id="KW-1185">Reference proteome</keyword>
<organism evidence="1 2">
    <name type="scientific">Coprinopsis marcescibilis</name>
    <name type="common">Agaric fungus</name>
    <name type="synonym">Psathyrella marcescibilis</name>
    <dbReference type="NCBI Taxonomy" id="230819"/>
    <lineage>
        <taxon>Eukaryota</taxon>
        <taxon>Fungi</taxon>
        <taxon>Dikarya</taxon>
        <taxon>Basidiomycota</taxon>
        <taxon>Agaricomycotina</taxon>
        <taxon>Agaricomycetes</taxon>
        <taxon>Agaricomycetidae</taxon>
        <taxon>Agaricales</taxon>
        <taxon>Agaricineae</taxon>
        <taxon>Psathyrellaceae</taxon>
        <taxon>Coprinopsis</taxon>
    </lineage>
</organism>
<evidence type="ECO:0000313" key="2">
    <source>
        <dbReference type="Proteomes" id="UP000307440"/>
    </source>
</evidence>
<dbReference type="OrthoDB" id="2685413at2759"/>
<sequence length="185" mass="20329">MDVFNPKILDASIRDISSCLSDSQKADLLLYAMKSMLPEGRTRTLIENATQSCLQVSTLTDDSRARARLLRAKTRIANGNLISAQEGERAVPFISLPFNFSPVLLRPIRYLPSIIHLPSASFLGATAPAPTITPCTTVCFSWMQELDSDLDEMAPIRGIQRITWLFGTIASSRPCPFPYSSAAHA</sequence>
<dbReference type="EMBL" id="ML210268">
    <property type="protein sequence ID" value="TFK21454.1"/>
    <property type="molecule type" value="Genomic_DNA"/>
</dbReference>
<dbReference type="AlphaFoldDB" id="A0A5C3KMC5"/>
<accession>A0A5C3KMC5</accession>
<name>A0A5C3KMC5_COPMA</name>
<gene>
    <name evidence="1" type="ORF">FA15DRAFT_80814</name>
</gene>
<reference evidence="1 2" key="1">
    <citation type="journal article" date="2019" name="Nat. Ecol. Evol.">
        <title>Megaphylogeny resolves global patterns of mushroom evolution.</title>
        <authorList>
            <person name="Varga T."/>
            <person name="Krizsan K."/>
            <person name="Foldi C."/>
            <person name="Dima B."/>
            <person name="Sanchez-Garcia M."/>
            <person name="Sanchez-Ramirez S."/>
            <person name="Szollosi G.J."/>
            <person name="Szarkandi J.G."/>
            <person name="Papp V."/>
            <person name="Albert L."/>
            <person name="Andreopoulos W."/>
            <person name="Angelini C."/>
            <person name="Antonin V."/>
            <person name="Barry K.W."/>
            <person name="Bougher N.L."/>
            <person name="Buchanan P."/>
            <person name="Buyck B."/>
            <person name="Bense V."/>
            <person name="Catcheside P."/>
            <person name="Chovatia M."/>
            <person name="Cooper J."/>
            <person name="Damon W."/>
            <person name="Desjardin D."/>
            <person name="Finy P."/>
            <person name="Geml J."/>
            <person name="Haridas S."/>
            <person name="Hughes K."/>
            <person name="Justo A."/>
            <person name="Karasinski D."/>
            <person name="Kautmanova I."/>
            <person name="Kiss B."/>
            <person name="Kocsube S."/>
            <person name="Kotiranta H."/>
            <person name="LaButti K.M."/>
            <person name="Lechner B.E."/>
            <person name="Liimatainen K."/>
            <person name="Lipzen A."/>
            <person name="Lukacs Z."/>
            <person name="Mihaltcheva S."/>
            <person name="Morgado L.N."/>
            <person name="Niskanen T."/>
            <person name="Noordeloos M.E."/>
            <person name="Ohm R.A."/>
            <person name="Ortiz-Santana B."/>
            <person name="Ovrebo C."/>
            <person name="Racz N."/>
            <person name="Riley R."/>
            <person name="Savchenko A."/>
            <person name="Shiryaev A."/>
            <person name="Soop K."/>
            <person name="Spirin V."/>
            <person name="Szebenyi C."/>
            <person name="Tomsovsky M."/>
            <person name="Tulloss R.E."/>
            <person name="Uehling J."/>
            <person name="Grigoriev I.V."/>
            <person name="Vagvolgyi C."/>
            <person name="Papp T."/>
            <person name="Martin F.M."/>
            <person name="Miettinen O."/>
            <person name="Hibbett D.S."/>
            <person name="Nagy L.G."/>
        </authorList>
    </citation>
    <scope>NUCLEOTIDE SEQUENCE [LARGE SCALE GENOMIC DNA]</scope>
    <source>
        <strain evidence="1 2">CBS 121175</strain>
    </source>
</reference>